<comment type="caution">
    <text evidence="4">The sequence shown here is derived from an EMBL/GenBank/DDBJ whole genome shotgun (WGS) entry which is preliminary data.</text>
</comment>
<keyword evidence="2" id="KW-1133">Transmembrane helix</keyword>
<evidence type="ECO:0000313" key="5">
    <source>
        <dbReference type="Proteomes" id="UP000532866"/>
    </source>
</evidence>
<dbReference type="InterPro" id="IPR048428">
    <property type="entry name" value="YobI-NTPase"/>
</dbReference>
<accession>A0A7X0WE34</accession>
<keyword evidence="2" id="KW-0812">Transmembrane</keyword>
<feature type="transmembrane region" description="Helical" evidence="2">
    <location>
        <begin position="194"/>
        <end position="212"/>
    </location>
</feature>
<evidence type="ECO:0000259" key="3">
    <source>
        <dbReference type="Pfam" id="PF20693"/>
    </source>
</evidence>
<name>A0A7X0WE34_9LIST</name>
<sequence length="1293" mass="152160">MSDMNYLDKKQKDSSKKEVELIFQKLTPEKAIGEDGLAGYKEALDYSLLDEDIVNIALTGVYGSGKSSVLESYKKNSGLQFLHISLSQFDKEESEKKDNKTNEAQEKNLEGKILNQLLHQIDAKKIPQTIFRTKKKVKKQSVIFITISVLVAIISMLYLLNITPWIDYLRIIISDIYQLQPFFSAPSKNTMDKIAFVILLSSACYIIYKVIITQINRKIFKGFSFKSSGIQSDIEIFSESDASYFDKFLDDVLYLFTQSNTDVIVFEDIDRFENGGIFEKLKEINTLVNNKISSDRGLSKSRVFPKKKNKLRFMYLLKDDLFLSKDRTKFFDFIIPVVPVITSTNSYEKLKNMLEVNEIYHKFNRNFLQKISLYIDDMRLMKNIYNEFLIYSRRIDIEKLNLNNDELLALITYKNIFPRDFSDLLFNKGFIYDLLDAKKVYVGDCEAKIREQLSNLHKRVEEADIELAASINELMFLYLPYKVKIGSTKERDYFSSSEEFIVAMRTTDETISYVNNNRWCGTTFEEIEIKIEENPDFIKRKENIEYRGEKEKIQKEIADLEVQLESIKNSKIKDIISRDQIEDFAKKRVKDKDYYGNVSENEYFELIVFLVRNGYINEGYPDYLTYFYDNSLRLRDKNFLRSITDEKAMAWNFSLTDQASVKEEILDRMDIFDFARVESLNFELLEYILVTRESDTIQEILDIHFRMIKKYEQNLFIVEAFLHYSKITQKKLIEAILKYNSILFEGIFSSKNFSDEQVSKLSMGLLNYLDSNQFATISPRTISLMKKFINNSTQFLFEFTEVTDNFISNITRISPCFKMVDYSKINEDIAELVFNNKWYEINFNNISNVLSHFFMENNKDTIKHKNYSIIVNLEDKRLLNYIESEEEVDNYVLHYTVFSDGKITDDLMSIYRLINNKNVSVPNSEKYISCLEVNNLDLGKVSYAEDYPAIIKHRKAKANETNILRYFSSQENEWTNELIEFISDENSAFSFDKSKAKEYMDKEEAENFFSKTAYNNDIPNKQYRIIIENIDQIITSLEQEGISDEKIEILIEYKKIDISDLSIQTFRDSYSKYVLKFILKNSTEYIEHVRSMKEYDNTFLRELKSVLLESENLPIEQQKELANLLITRENISIQNNRFSEELKTHILAFGFDDDDLGWICKTYDSQPEPIQIEIYKLVIKHQQLIVNQSVKLSTVLLKRLLNDTDIDLNFKQLILSRNIENVEIEKLCDLFKSLDLIEHATIFNRKEPTFEKNEINENILEYLSKKHIISSKKEVDGRYKVYNRGKRPTKKKS</sequence>
<keyword evidence="2" id="KW-0472">Membrane</keyword>
<dbReference type="RefSeq" id="WP_185373762.1">
    <property type="nucleotide sequence ID" value="NZ_JAARNB010000003.1"/>
</dbReference>
<evidence type="ECO:0000313" key="4">
    <source>
        <dbReference type="EMBL" id="MBC1331996.1"/>
    </source>
</evidence>
<evidence type="ECO:0000256" key="1">
    <source>
        <dbReference type="SAM" id="Coils"/>
    </source>
</evidence>
<feature type="transmembrane region" description="Helical" evidence="2">
    <location>
        <begin position="142"/>
        <end position="160"/>
    </location>
</feature>
<evidence type="ECO:0000256" key="2">
    <source>
        <dbReference type="SAM" id="Phobius"/>
    </source>
</evidence>
<dbReference type="Pfam" id="PF20693">
    <property type="entry name" value="YobI-ATPase"/>
    <property type="match status" value="1"/>
</dbReference>
<keyword evidence="1" id="KW-0175">Coiled coil</keyword>
<gene>
    <name evidence="4" type="ORF">HB759_08600</name>
</gene>
<protein>
    <recommendedName>
        <fullName evidence="3">YobI-like P-loop NTPase domain-containing protein</fullName>
    </recommendedName>
</protein>
<feature type="domain" description="YobI-like P-loop NTPase" evidence="3">
    <location>
        <begin position="40"/>
        <end position="432"/>
    </location>
</feature>
<dbReference type="Gene3D" id="3.40.50.300">
    <property type="entry name" value="P-loop containing nucleotide triphosphate hydrolases"/>
    <property type="match status" value="1"/>
</dbReference>
<dbReference type="InterPro" id="IPR027417">
    <property type="entry name" value="P-loop_NTPase"/>
</dbReference>
<dbReference type="Proteomes" id="UP000532866">
    <property type="component" value="Unassembled WGS sequence"/>
</dbReference>
<feature type="coiled-coil region" evidence="1">
    <location>
        <begin position="446"/>
        <end position="473"/>
    </location>
</feature>
<feature type="coiled-coil region" evidence="1">
    <location>
        <begin position="543"/>
        <end position="570"/>
    </location>
</feature>
<organism evidence="4 5">
    <name type="scientific">Listeria booriae</name>
    <dbReference type="NCBI Taxonomy" id="1552123"/>
    <lineage>
        <taxon>Bacteria</taxon>
        <taxon>Bacillati</taxon>
        <taxon>Bacillota</taxon>
        <taxon>Bacilli</taxon>
        <taxon>Bacillales</taxon>
        <taxon>Listeriaceae</taxon>
        <taxon>Listeria</taxon>
    </lineage>
</organism>
<proteinExistence type="predicted"/>
<dbReference type="EMBL" id="JAAROL010000002">
    <property type="protein sequence ID" value="MBC1331996.1"/>
    <property type="molecule type" value="Genomic_DNA"/>
</dbReference>
<reference evidence="4 5" key="1">
    <citation type="submission" date="2020-03" db="EMBL/GenBank/DDBJ databases">
        <title>Soil Listeria distribution.</title>
        <authorList>
            <person name="Liao J."/>
            <person name="Wiedmann M."/>
        </authorList>
    </citation>
    <scope>NUCLEOTIDE SEQUENCE [LARGE SCALE GENOMIC DNA]</scope>
    <source>
        <strain evidence="4 5">FSL L7-1833</strain>
    </source>
</reference>